<dbReference type="InterPro" id="IPR002818">
    <property type="entry name" value="DJ-1/PfpI"/>
</dbReference>
<dbReference type="EMBL" id="UINC01043875">
    <property type="protein sequence ID" value="SVB48528.1"/>
    <property type="molecule type" value="Genomic_DNA"/>
</dbReference>
<gene>
    <name evidence="2" type="ORF">METZ01_LOCUS201382</name>
</gene>
<dbReference type="Pfam" id="PF01965">
    <property type="entry name" value="DJ-1_PfpI"/>
    <property type="match status" value="1"/>
</dbReference>
<evidence type="ECO:0000259" key="1">
    <source>
        <dbReference type="Pfam" id="PF01965"/>
    </source>
</evidence>
<protein>
    <recommendedName>
        <fullName evidence="1">DJ-1/PfpI domain-containing protein</fullName>
    </recommendedName>
</protein>
<organism evidence="2">
    <name type="scientific">marine metagenome</name>
    <dbReference type="NCBI Taxonomy" id="408172"/>
    <lineage>
        <taxon>unclassified sequences</taxon>
        <taxon>metagenomes</taxon>
        <taxon>ecological metagenomes</taxon>
    </lineage>
</organism>
<dbReference type="Gene3D" id="3.40.50.880">
    <property type="match status" value="1"/>
</dbReference>
<dbReference type="InterPro" id="IPR050325">
    <property type="entry name" value="Prot/Nucl_acid_deglycase"/>
</dbReference>
<name>A0A382ECW5_9ZZZZ</name>
<reference evidence="2" key="1">
    <citation type="submission" date="2018-05" db="EMBL/GenBank/DDBJ databases">
        <authorList>
            <person name="Lanie J.A."/>
            <person name="Ng W.-L."/>
            <person name="Kazmierczak K.M."/>
            <person name="Andrzejewski T.M."/>
            <person name="Davidsen T.M."/>
            <person name="Wayne K.J."/>
            <person name="Tettelin H."/>
            <person name="Glass J.I."/>
            <person name="Rusch D."/>
            <person name="Podicherti R."/>
            <person name="Tsui H.-C.T."/>
            <person name="Winkler M.E."/>
        </authorList>
    </citation>
    <scope>NUCLEOTIDE SEQUENCE</scope>
</reference>
<dbReference type="InterPro" id="IPR029062">
    <property type="entry name" value="Class_I_gatase-like"/>
</dbReference>
<dbReference type="PANTHER" id="PTHR48094:SF12">
    <property type="entry name" value="PARKINSON DISEASE PROTEIN 7 HOMOLOG"/>
    <property type="match status" value="1"/>
</dbReference>
<dbReference type="AlphaFoldDB" id="A0A382ECW5"/>
<sequence>MARLTGKNILMIIPKDYYNEEELEIPYEIFKAEDANIIIASGKMKEAVGMKTGRRMPDRLIVDSMEGITGDSYVTGGTGTRQIKAIFQGVVVVGGSGAKSYLWKDRIVRLLLTDRYKSEFVVAAIGQGIGCLAEASLVEALEVPVDENTAKKPFLEILEKGKALLSDEDLIIHERLVMGKDASVSEAFANAVVDEVEKITKIK</sequence>
<evidence type="ECO:0000313" key="2">
    <source>
        <dbReference type="EMBL" id="SVB48528.1"/>
    </source>
</evidence>
<dbReference type="PANTHER" id="PTHR48094">
    <property type="entry name" value="PROTEIN/NUCLEIC ACID DEGLYCASE DJ-1-RELATED"/>
    <property type="match status" value="1"/>
</dbReference>
<proteinExistence type="predicted"/>
<feature type="domain" description="DJ-1/PfpI" evidence="1">
    <location>
        <begin position="8"/>
        <end position="194"/>
    </location>
</feature>
<dbReference type="SUPFAM" id="SSF52317">
    <property type="entry name" value="Class I glutamine amidotransferase-like"/>
    <property type="match status" value="1"/>
</dbReference>
<accession>A0A382ECW5</accession>
<dbReference type="GO" id="GO:0005737">
    <property type="term" value="C:cytoplasm"/>
    <property type="evidence" value="ECO:0007669"/>
    <property type="project" value="TreeGrafter"/>
</dbReference>